<reference evidence="2 3" key="1">
    <citation type="journal article" date="2019" name="Commun. Biol.">
        <title>The bagworm genome reveals a unique fibroin gene that provides high tensile strength.</title>
        <authorList>
            <person name="Kono N."/>
            <person name="Nakamura H."/>
            <person name="Ohtoshi R."/>
            <person name="Tomita M."/>
            <person name="Numata K."/>
            <person name="Arakawa K."/>
        </authorList>
    </citation>
    <scope>NUCLEOTIDE SEQUENCE [LARGE SCALE GENOMIC DNA]</scope>
</reference>
<sequence>MSNKAGERVRRRSVCVRETGSGAAGAAPGRRKPVEGLRRHKSSYERRHKRKLRAFPFQLACPAVPRFYYRSFYLR</sequence>
<feature type="region of interest" description="Disordered" evidence="1">
    <location>
        <begin position="1"/>
        <end position="45"/>
    </location>
</feature>
<name>A0A4C1W9N6_EUMVA</name>
<dbReference type="AlphaFoldDB" id="A0A4C1W9N6"/>
<feature type="compositionally biased region" description="Low complexity" evidence="1">
    <location>
        <begin position="16"/>
        <end position="28"/>
    </location>
</feature>
<evidence type="ECO:0000313" key="2">
    <source>
        <dbReference type="EMBL" id="GBP47753.1"/>
    </source>
</evidence>
<gene>
    <name evidence="2" type="ORF">EVAR_24003_1</name>
</gene>
<dbReference type="Proteomes" id="UP000299102">
    <property type="component" value="Unassembled WGS sequence"/>
</dbReference>
<evidence type="ECO:0000313" key="3">
    <source>
        <dbReference type="Proteomes" id="UP000299102"/>
    </source>
</evidence>
<proteinExistence type="predicted"/>
<keyword evidence="3" id="KW-1185">Reference proteome</keyword>
<organism evidence="2 3">
    <name type="scientific">Eumeta variegata</name>
    <name type="common">Bagworm moth</name>
    <name type="synonym">Eumeta japonica</name>
    <dbReference type="NCBI Taxonomy" id="151549"/>
    <lineage>
        <taxon>Eukaryota</taxon>
        <taxon>Metazoa</taxon>
        <taxon>Ecdysozoa</taxon>
        <taxon>Arthropoda</taxon>
        <taxon>Hexapoda</taxon>
        <taxon>Insecta</taxon>
        <taxon>Pterygota</taxon>
        <taxon>Neoptera</taxon>
        <taxon>Endopterygota</taxon>
        <taxon>Lepidoptera</taxon>
        <taxon>Glossata</taxon>
        <taxon>Ditrysia</taxon>
        <taxon>Tineoidea</taxon>
        <taxon>Psychidae</taxon>
        <taxon>Oiketicinae</taxon>
        <taxon>Eumeta</taxon>
    </lineage>
</organism>
<comment type="caution">
    <text evidence="2">The sequence shown here is derived from an EMBL/GenBank/DDBJ whole genome shotgun (WGS) entry which is preliminary data.</text>
</comment>
<accession>A0A4C1W9N6</accession>
<feature type="compositionally biased region" description="Basic and acidic residues" evidence="1">
    <location>
        <begin position="32"/>
        <end position="45"/>
    </location>
</feature>
<dbReference type="EMBL" id="BGZK01000509">
    <property type="protein sequence ID" value="GBP47753.1"/>
    <property type="molecule type" value="Genomic_DNA"/>
</dbReference>
<protein>
    <submittedName>
        <fullName evidence="2">Uncharacterized protein</fullName>
    </submittedName>
</protein>
<evidence type="ECO:0000256" key="1">
    <source>
        <dbReference type="SAM" id="MobiDB-lite"/>
    </source>
</evidence>